<dbReference type="AlphaFoldDB" id="A0A6J7ZK08"/>
<evidence type="ECO:0000313" key="1">
    <source>
        <dbReference type="EMBL" id="CAC5343009.1"/>
    </source>
</evidence>
<evidence type="ECO:0000313" key="2">
    <source>
        <dbReference type="Proteomes" id="UP000196521"/>
    </source>
</evidence>
<protein>
    <submittedName>
        <fullName evidence="1">Uncharacterized protein</fullName>
    </submittedName>
</protein>
<keyword evidence="2" id="KW-1185">Reference proteome</keyword>
<comment type="caution">
    <text evidence="1">The sequence shown here is derived from an EMBL/GenBank/DDBJ whole genome shotgun (WGS) entry which is preliminary data.</text>
</comment>
<name>A0A6J7ZK08_PLARU</name>
<accession>A0A6J7ZK08</accession>
<reference evidence="1" key="1">
    <citation type="submission" date="2020-05" db="EMBL/GenBank/DDBJ databases">
        <authorList>
            <consortium name="Genoscope - CEA"/>
            <person name="William W."/>
        </authorList>
    </citation>
    <scope>NUCLEOTIDE SEQUENCE [LARGE SCALE GENOMIC DNA]</scope>
    <source>
        <strain evidence="1">PCC 7821</strain>
    </source>
</reference>
<proteinExistence type="predicted"/>
<sequence>MAVAISDLPYPPESVRLFHFTELGSQIESPIFGESGKKTE</sequence>
<gene>
    <name evidence="1" type="ORF">PLAN_30260</name>
</gene>
<dbReference type="Proteomes" id="UP000196521">
    <property type="component" value="Chromosome"/>
</dbReference>
<dbReference type="EMBL" id="LR812490">
    <property type="protein sequence ID" value="CAC5343009.1"/>
    <property type="molecule type" value="Genomic_DNA"/>
</dbReference>
<dbReference type="EMBL" id="CZCZ02000013">
    <property type="protein sequence ID" value="CAC5343009.1"/>
    <property type="molecule type" value="Genomic_DNA"/>
</dbReference>
<organism evidence="1 2">
    <name type="scientific">Planktothrix rubescens CCAP 1459/22</name>
    <dbReference type="NCBI Taxonomy" id="329571"/>
    <lineage>
        <taxon>Bacteria</taxon>
        <taxon>Bacillati</taxon>
        <taxon>Cyanobacteriota</taxon>
        <taxon>Cyanophyceae</taxon>
        <taxon>Oscillatoriophycideae</taxon>
        <taxon>Oscillatoriales</taxon>
        <taxon>Microcoleaceae</taxon>
        <taxon>Planktothrix</taxon>
    </lineage>
</organism>